<keyword evidence="2" id="KW-1185">Reference proteome</keyword>
<dbReference type="RefSeq" id="WP_380061551.1">
    <property type="nucleotide sequence ID" value="NZ_JBHSEI010000006.1"/>
</dbReference>
<proteinExistence type="predicted"/>
<sequence length="79" mass="9195">MNLEVNWRDHLDDAELDMAHRLEAAGWEPSLSTSWSGRTTLKFRWSKPGEDHADSEDYVWPSGLKEAFRQACRRTGLFE</sequence>
<dbReference type="EMBL" id="JBHSEI010000006">
    <property type="protein sequence ID" value="MFC4638542.1"/>
    <property type="molecule type" value="Genomic_DNA"/>
</dbReference>
<gene>
    <name evidence="1" type="ORF">ACFO0D_09325</name>
</gene>
<protein>
    <submittedName>
        <fullName evidence="1">Uncharacterized protein</fullName>
    </submittedName>
</protein>
<evidence type="ECO:0000313" key="1">
    <source>
        <dbReference type="EMBL" id="MFC4638542.1"/>
    </source>
</evidence>
<accession>A0ABV9I897</accession>
<evidence type="ECO:0000313" key="2">
    <source>
        <dbReference type="Proteomes" id="UP001595952"/>
    </source>
</evidence>
<reference evidence="2" key="1">
    <citation type="journal article" date="2019" name="Int. J. Syst. Evol. Microbiol.">
        <title>The Global Catalogue of Microorganisms (GCM) 10K type strain sequencing project: providing services to taxonomists for standard genome sequencing and annotation.</title>
        <authorList>
            <consortium name="The Broad Institute Genomics Platform"/>
            <consortium name="The Broad Institute Genome Sequencing Center for Infectious Disease"/>
            <person name="Wu L."/>
            <person name="Ma J."/>
        </authorList>
    </citation>
    <scope>NUCLEOTIDE SEQUENCE [LARGE SCALE GENOMIC DNA]</scope>
    <source>
        <strain evidence="2">CCUG 55995</strain>
    </source>
</reference>
<name>A0ABV9I897_9DEIO</name>
<comment type="caution">
    <text evidence="1">The sequence shown here is derived from an EMBL/GenBank/DDBJ whole genome shotgun (WGS) entry which is preliminary data.</text>
</comment>
<organism evidence="1 2">
    <name type="scientific">Deinococcus hohokamensis</name>
    <dbReference type="NCBI Taxonomy" id="309883"/>
    <lineage>
        <taxon>Bacteria</taxon>
        <taxon>Thermotogati</taxon>
        <taxon>Deinococcota</taxon>
        <taxon>Deinococci</taxon>
        <taxon>Deinococcales</taxon>
        <taxon>Deinococcaceae</taxon>
        <taxon>Deinococcus</taxon>
    </lineage>
</organism>
<dbReference type="Proteomes" id="UP001595952">
    <property type="component" value="Unassembled WGS sequence"/>
</dbReference>